<accession>C4Y803</accession>
<dbReference type="Proteomes" id="UP000007703">
    <property type="component" value="Unassembled WGS sequence"/>
</dbReference>
<name>C4Y803_CLAL4</name>
<dbReference type="EMBL" id="CH408080">
    <property type="protein sequence ID" value="EEQ40203.1"/>
    <property type="molecule type" value="Genomic_DNA"/>
</dbReference>
<protein>
    <submittedName>
        <fullName evidence="1">Uncharacterized protein</fullName>
    </submittedName>
</protein>
<dbReference type="HOGENOM" id="CLU_1299582_0_0_1"/>
<organism evidence="1 2">
    <name type="scientific">Clavispora lusitaniae (strain ATCC 42720)</name>
    <name type="common">Yeast</name>
    <name type="synonym">Candida lusitaniae</name>
    <dbReference type="NCBI Taxonomy" id="306902"/>
    <lineage>
        <taxon>Eukaryota</taxon>
        <taxon>Fungi</taxon>
        <taxon>Dikarya</taxon>
        <taxon>Ascomycota</taxon>
        <taxon>Saccharomycotina</taxon>
        <taxon>Pichiomycetes</taxon>
        <taxon>Metschnikowiaceae</taxon>
        <taxon>Clavispora</taxon>
    </lineage>
</organism>
<reference evidence="1 2" key="1">
    <citation type="journal article" date="2009" name="Nature">
        <title>Evolution of pathogenicity and sexual reproduction in eight Candida genomes.</title>
        <authorList>
            <person name="Butler G."/>
            <person name="Rasmussen M.D."/>
            <person name="Lin M.F."/>
            <person name="Santos M.A."/>
            <person name="Sakthikumar S."/>
            <person name="Munro C.A."/>
            <person name="Rheinbay E."/>
            <person name="Grabherr M."/>
            <person name="Forche A."/>
            <person name="Reedy J.L."/>
            <person name="Agrafioti I."/>
            <person name="Arnaud M.B."/>
            <person name="Bates S."/>
            <person name="Brown A.J."/>
            <person name="Brunke S."/>
            <person name="Costanzo M.C."/>
            <person name="Fitzpatrick D.A."/>
            <person name="de Groot P.W."/>
            <person name="Harris D."/>
            <person name="Hoyer L.L."/>
            <person name="Hube B."/>
            <person name="Klis F.M."/>
            <person name="Kodira C."/>
            <person name="Lennard N."/>
            <person name="Logue M.E."/>
            <person name="Martin R."/>
            <person name="Neiman A.M."/>
            <person name="Nikolaou E."/>
            <person name="Quail M.A."/>
            <person name="Quinn J."/>
            <person name="Santos M.C."/>
            <person name="Schmitzberger F.F."/>
            <person name="Sherlock G."/>
            <person name="Shah P."/>
            <person name="Silverstein K.A."/>
            <person name="Skrzypek M.S."/>
            <person name="Soll D."/>
            <person name="Staggs R."/>
            <person name="Stansfield I."/>
            <person name="Stumpf M.P."/>
            <person name="Sudbery P.E."/>
            <person name="Srikantha T."/>
            <person name="Zeng Q."/>
            <person name="Berman J."/>
            <person name="Berriman M."/>
            <person name="Heitman J."/>
            <person name="Gow N.A."/>
            <person name="Lorenz M.C."/>
            <person name="Birren B.W."/>
            <person name="Kellis M."/>
            <person name="Cuomo C.A."/>
        </authorList>
    </citation>
    <scope>NUCLEOTIDE SEQUENCE [LARGE SCALE GENOMIC DNA]</scope>
    <source>
        <strain evidence="1 2">ATCC 42720</strain>
    </source>
</reference>
<evidence type="ECO:0000313" key="1">
    <source>
        <dbReference type="EMBL" id="EEQ40203.1"/>
    </source>
</evidence>
<proteinExistence type="predicted"/>
<dbReference type="AlphaFoldDB" id="C4Y803"/>
<evidence type="ECO:0000313" key="2">
    <source>
        <dbReference type="Proteomes" id="UP000007703"/>
    </source>
</evidence>
<dbReference type="KEGG" id="clu:CLUG_04331"/>
<dbReference type="VEuPathDB" id="FungiDB:CLUG_04331"/>
<gene>
    <name evidence="1" type="ORF">CLUG_04331</name>
</gene>
<sequence>MWSDFWSRGFCRNGGFPMDGASFLAVSADVSRGSCWLCFRACLSSVSLAFSGCYRPRICPNAGHAINSPRHSRNVALAHSFFFFRHGTWAKATAKPWAFGFSAPDKFPVLVLRQAITSWFYSKCHLKRTAGRRDAFFFFLAGSKNYQSMAFCAAPLIGIDTLRLSFSCTNLFPLYPYHIKSFFFFEKFFFLALDTAFFRSSALDLCCFNRSK</sequence>
<dbReference type="InParanoid" id="C4Y803"/>